<keyword evidence="6" id="KW-1185">Reference proteome</keyword>
<reference evidence="5" key="3">
    <citation type="submission" date="2020-05" db="EMBL/GenBank/DDBJ databases">
        <title>Electrophorus electricus (electric eel) genome, fEleEle1, primary haplotype.</title>
        <authorList>
            <person name="Myers G."/>
            <person name="Meyer A."/>
            <person name="Fedrigo O."/>
            <person name="Formenti G."/>
            <person name="Rhie A."/>
            <person name="Tracey A."/>
            <person name="Sims Y."/>
            <person name="Jarvis E.D."/>
        </authorList>
    </citation>
    <scope>NUCLEOTIDE SEQUENCE [LARGE SCALE GENOMIC DNA]</scope>
</reference>
<dbReference type="PANTHER" id="PTHR19307">
    <property type="entry name" value="TUMOR PROTEIN D52"/>
    <property type="match status" value="1"/>
</dbReference>
<proteinExistence type="inferred from homology"/>
<keyword evidence="2 3" id="KW-0175">Coiled coil</keyword>
<name>A0A4W4GKF2_ELEEL</name>
<reference evidence="6" key="2">
    <citation type="journal article" date="2017" name="Sci. Adv.">
        <title>A tail of two voltages: Proteomic comparison of the three electric organs of the electric eel.</title>
        <authorList>
            <person name="Traeger L.L."/>
            <person name="Sabat G."/>
            <person name="Barrett-Wilt G.A."/>
            <person name="Wells G.B."/>
            <person name="Sussman M.R."/>
        </authorList>
    </citation>
    <scope>NUCLEOTIDE SEQUENCE [LARGE SCALE GENOMIC DNA]</scope>
</reference>
<dbReference type="Pfam" id="PF04201">
    <property type="entry name" value="TPD52"/>
    <property type="match status" value="1"/>
</dbReference>
<evidence type="ECO:0000256" key="2">
    <source>
        <dbReference type="ARBA" id="ARBA00023054"/>
    </source>
</evidence>
<evidence type="ECO:0000256" key="4">
    <source>
        <dbReference type="SAM" id="MobiDB-lite"/>
    </source>
</evidence>
<dbReference type="InterPro" id="IPR007327">
    <property type="entry name" value="TPD52"/>
</dbReference>
<comment type="similarity">
    <text evidence="1">Belongs to the TPD52 family.</text>
</comment>
<evidence type="ECO:0008006" key="7">
    <source>
        <dbReference type="Google" id="ProtNLM"/>
    </source>
</evidence>
<reference evidence="5" key="4">
    <citation type="submission" date="2025-08" db="UniProtKB">
        <authorList>
            <consortium name="Ensembl"/>
        </authorList>
    </citation>
    <scope>IDENTIFICATION</scope>
</reference>
<evidence type="ECO:0000256" key="3">
    <source>
        <dbReference type="SAM" id="Coils"/>
    </source>
</evidence>
<dbReference type="OMA" id="RTECHFL"/>
<dbReference type="GeneTree" id="ENSGT00940000159202"/>
<protein>
    <recommendedName>
        <fullName evidence="7">Tpd52 like 1</fullName>
    </recommendedName>
</protein>
<feature type="coiled-coil region" evidence="3">
    <location>
        <begin position="36"/>
        <end position="70"/>
    </location>
</feature>
<evidence type="ECO:0000256" key="1">
    <source>
        <dbReference type="ARBA" id="ARBA00005702"/>
    </source>
</evidence>
<dbReference type="GO" id="GO:2001235">
    <property type="term" value="P:positive regulation of apoptotic signaling pathway"/>
    <property type="evidence" value="ECO:0007669"/>
    <property type="project" value="TreeGrafter"/>
</dbReference>
<dbReference type="AlphaFoldDB" id="A0A4W4GKF2"/>
<feature type="compositionally biased region" description="Polar residues" evidence="4">
    <location>
        <begin position="185"/>
        <end position="202"/>
    </location>
</feature>
<feature type="region of interest" description="Disordered" evidence="4">
    <location>
        <begin position="172"/>
        <end position="208"/>
    </location>
</feature>
<feature type="compositionally biased region" description="Basic and acidic residues" evidence="4">
    <location>
        <begin position="1"/>
        <end position="28"/>
    </location>
</feature>
<dbReference type="Proteomes" id="UP000314983">
    <property type="component" value="Chromosome 3"/>
</dbReference>
<dbReference type="GO" id="GO:0005737">
    <property type="term" value="C:cytoplasm"/>
    <property type="evidence" value="ECO:0007669"/>
    <property type="project" value="TreeGrafter"/>
</dbReference>
<accession>A0A4W4GKF2</accession>
<organism evidence="5 6">
    <name type="scientific">Electrophorus electricus</name>
    <name type="common">Electric eel</name>
    <name type="synonym">Gymnotus electricus</name>
    <dbReference type="NCBI Taxonomy" id="8005"/>
    <lineage>
        <taxon>Eukaryota</taxon>
        <taxon>Metazoa</taxon>
        <taxon>Chordata</taxon>
        <taxon>Craniata</taxon>
        <taxon>Vertebrata</taxon>
        <taxon>Euteleostomi</taxon>
        <taxon>Actinopterygii</taxon>
        <taxon>Neopterygii</taxon>
        <taxon>Teleostei</taxon>
        <taxon>Ostariophysi</taxon>
        <taxon>Gymnotiformes</taxon>
        <taxon>Gymnotoidei</taxon>
        <taxon>Gymnotidae</taxon>
        <taxon>Electrophorus</taxon>
    </lineage>
</organism>
<sequence length="208" mass="22893">MEPRRQDDDPLHADLPDSDSLKDVKEATVPEVDLNNTITEKETDEMQHELIKLEEEIATLKQVLASKEKRQSELKQCLGVSSLSGLKENLSRGWSDMQSTTAYKKTSETLSTAGQRTSVAFNNLGTAISRKIGDMSYSIHHSMSMPPMRNSSSFKSFEEKVESTMSNIKLKVGGSSSGGSFEDVLSSTAQACAQDVPTNNPRDNTEFP</sequence>
<reference evidence="6" key="1">
    <citation type="journal article" date="2014" name="Science">
        <title>Nonhuman genetics. Genomic basis for the convergent evolution of electric organs.</title>
        <authorList>
            <person name="Gallant J.R."/>
            <person name="Traeger L.L."/>
            <person name="Volkening J.D."/>
            <person name="Moffett H."/>
            <person name="Chen P.H."/>
            <person name="Novina C.D."/>
            <person name="Phillips G.N.Jr."/>
            <person name="Anand R."/>
            <person name="Wells G.B."/>
            <person name="Pinch M."/>
            <person name="Guth R."/>
            <person name="Unguez G.A."/>
            <person name="Albert J.S."/>
            <person name="Zakon H.H."/>
            <person name="Samanta M.P."/>
            <person name="Sussman M.R."/>
        </authorList>
    </citation>
    <scope>NUCLEOTIDE SEQUENCE [LARGE SCALE GENOMIC DNA]</scope>
</reference>
<feature type="region of interest" description="Disordered" evidence="4">
    <location>
        <begin position="1"/>
        <end position="29"/>
    </location>
</feature>
<evidence type="ECO:0000313" key="5">
    <source>
        <dbReference type="Ensembl" id="ENSEEEP00000036909.2"/>
    </source>
</evidence>
<gene>
    <name evidence="5" type="primary">TPD52L1</name>
</gene>
<reference evidence="5" key="5">
    <citation type="submission" date="2025-09" db="UniProtKB">
        <authorList>
            <consortium name="Ensembl"/>
        </authorList>
    </citation>
    <scope>IDENTIFICATION</scope>
</reference>
<dbReference type="PANTHER" id="PTHR19307:SF8">
    <property type="entry name" value="TUMOR PROTEIN D53"/>
    <property type="match status" value="1"/>
</dbReference>
<dbReference type="Ensembl" id="ENSEEET00000037343.2">
    <property type="protein sequence ID" value="ENSEEEP00000036909.2"/>
    <property type="gene ID" value="ENSEEEG00000017530.2"/>
</dbReference>
<evidence type="ECO:0000313" key="6">
    <source>
        <dbReference type="Proteomes" id="UP000314983"/>
    </source>
</evidence>
<dbReference type="STRING" id="8005.ENSEEEP00000036909"/>